<dbReference type="PANTHER" id="PTHR48465">
    <property type="entry name" value="PROTEIN SSUH2 HOMOLOG"/>
    <property type="match status" value="1"/>
</dbReference>
<dbReference type="AlphaFoldDB" id="A0AA88LDG9"/>
<dbReference type="PANTHER" id="PTHR48465:SF1">
    <property type="entry name" value="PROTEIN SSUH2 HOMOLOG"/>
    <property type="match status" value="1"/>
</dbReference>
<dbReference type="InterPro" id="IPR052789">
    <property type="entry name" value="SSUH2_homolog"/>
</dbReference>
<name>A0AA88LDG9_ARTSF</name>
<protein>
    <recommendedName>
        <fullName evidence="3">Protein SSUH2 homolog</fullName>
    </recommendedName>
</protein>
<organism evidence="1 2">
    <name type="scientific">Artemia franciscana</name>
    <name type="common">Brine shrimp</name>
    <name type="synonym">Artemia sanfranciscana</name>
    <dbReference type="NCBI Taxonomy" id="6661"/>
    <lineage>
        <taxon>Eukaryota</taxon>
        <taxon>Metazoa</taxon>
        <taxon>Ecdysozoa</taxon>
        <taxon>Arthropoda</taxon>
        <taxon>Crustacea</taxon>
        <taxon>Branchiopoda</taxon>
        <taxon>Anostraca</taxon>
        <taxon>Artemiidae</taxon>
        <taxon>Artemia</taxon>
    </lineage>
</organism>
<dbReference type="EMBL" id="JAVRJZ010000005">
    <property type="protein sequence ID" value="KAK2722309.1"/>
    <property type="molecule type" value="Genomic_DNA"/>
</dbReference>
<evidence type="ECO:0000313" key="1">
    <source>
        <dbReference type="EMBL" id="KAK2722309.1"/>
    </source>
</evidence>
<dbReference type="Proteomes" id="UP001187531">
    <property type="component" value="Unassembled WGS sequence"/>
</dbReference>
<sequence length="473" mass="52849">MESNWTDSVNEPVGEGRIATLEITTQTDVAVSSRPEELPPPISLQPINKLNQETPILLGLRDVNAELSPPSYVEATQPIIPEGYAGLPSTSDSSQHPNDATTTLERMSKIAGYHSIGLKPVPIIPPVMNDTENVEESRIFYANEEDEAIITEDKAREILLGEAAQHFCWGLNTAKKMKILDIFHGSAFQLVLETFTERREAAWCFEPYQGQNIDPPSNGDAPDAWDISAMPSQMFKDSSFVIEVPHTADIQPCHECSALGRKRCWSCIGSGQIRCVACNGTGDIQSRLTTTSSTSEGGVNTSYQQTTQVPGRCLVCAGMGRRRCASCLGQGHLPCSTCLARGRLKFSIKITITWRVHKEEAVIDKGDIPPSILYTARGKLLMDEEKSRVGPLERFSDQRVVDASRHIVDKHSNMFPYERILLQRLSLRVLPVNSVTYEWRKHIKQFYIYGAEQRVYCPDYPQQECCGLFSYFR</sequence>
<comment type="caution">
    <text evidence="1">The sequence shown here is derived from an EMBL/GenBank/DDBJ whole genome shotgun (WGS) entry which is preliminary data.</text>
</comment>
<proteinExistence type="predicted"/>
<evidence type="ECO:0008006" key="3">
    <source>
        <dbReference type="Google" id="ProtNLM"/>
    </source>
</evidence>
<gene>
    <name evidence="1" type="ORF">QYM36_002739</name>
</gene>
<keyword evidence="2" id="KW-1185">Reference proteome</keyword>
<evidence type="ECO:0000313" key="2">
    <source>
        <dbReference type="Proteomes" id="UP001187531"/>
    </source>
</evidence>
<reference evidence="1" key="1">
    <citation type="submission" date="2023-07" db="EMBL/GenBank/DDBJ databases">
        <title>Chromosome-level genome assembly of Artemia franciscana.</title>
        <authorList>
            <person name="Jo E."/>
        </authorList>
    </citation>
    <scope>NUCLEOTIDE SEQUENCE</scope>
    <source>
        <tissue evidence="1">Whole body</tissue>
    </source>
</reference>
<accession>A0AA88LDG9</accession>